<evidence type="ECO:0000256" key="2">
    <source>
        <dbReference type="ARBA" id="ARBA00022472"/>
    </source>
</evidence>
<sequence>MSHFFKWVPLLGAKDYCIASNSYYHVTRPRHILQHLRFASTESALNLRNGGGNLGEVVKRSRSTIEEAEAALLDYFQMNRGLHFLDAENMSKNTPDFLDKLLQRVNVDDRKAEDGKVKRLVARYLRYHPINEFEPFFESIGLKPSEFSSLLPQNLMFLTDDELLMMNYHVLCNYGIPRGRIGKIYKEAREVFGYNYGVLMSKLQPFQNFGLRQSFIAKIVASNPRLLVGGGVDPDLAEFLKKLKNAGIEYDCLENHISGKDSYDWKCMIEVIPSLHKLGLSDEQSRRIITLHPDILLESSGRITFCLFGSLLKFGATSNIIQNVLLEFPKIHLVKFTRNFFRCCKLFVEIKMDAQDISKIVCSHATVLGTCEIKMAKSLRNGLHCGHSRLCQLINDDPCILKKWVCGLKLVPLPLQKVPIDVKKVKTEFLVSLGFLENSKEIEKVLKKLRGRGTELRERFDCLIEIGLRREDVIKMVKSSPHILNQSTDVIRRKADALVKELGLSASDLGAFPKLMSYTTSRVKLRLFMYEWLKGKGFVRAGLTFSTLLSLSDENFVKVYVNPHRGGIEYWKELKKRV</sequence>
<organism evidence="4 5">
    <name type="scientific">Striga hermonthica</name>
    <name type="common">Purple witchweed</name>
    <name type="synonym">Buchnera hermonthica</name>
    <dbReference type="NCBI Taxonomy" id="68872"/>
    <lineage>
        <taxon>Eukaryota</taxon>
        <taxon>Viridiplantae</taxon>
        <taxon>Streptophyta</taxon>
        <taxon>Embryophyta</taxon>
        <taxon>Tracheophyta</taxon>
        <taxon>Spermatophyta</taxon>
        <taxon>Magnoliopsida</taxon>
        <taxon>eudicotyledons</taxon>
        <taxon>Gunneridae</taxon>
        <taxon>Pentapetalae</taxon>
        <taxon>asterids</taxon>
        <taxon>lamiids</taxon>
        <taxon>Lamiales</taxon>
        <taxon>Orobanchaceae</taxon>
        <taxon>Buchnereae</taxon>
        <taxon>Striga</taxon>
    </lineage>
</organism>
<name>A0A9N7R2X5_STRHE</name>
<dbReference type="InterPro" id="IPR038538">
    <property type="entry name" value="MTERF_sf"/>
</dbReference>
<dbReference type="Gene3D" id="1.25.70.10">
    <property type="entry name" value="Transcription termination factor 3, mitochondrial"/>
    <property type="match status" value="2"/>
</dbReference>
<gene>
    <name evidence="4" type="ORF">SHERM_13266</name>
</gene>
<dbReference type="SMART" id="SM00733">
    <property type="entry name" value="Mterf"/>
    <property type="match status" value="4"/>
</dbReference>
<dbReference type="EMBL" id="CACSLK010011299">
    <property type="protein sequence ID" value="CAA0812707.1"/>
    <property type="molecule type" value="Genomic_DNA"/>
</dbReference>
<dbReference type="Pfam" id="PF02536">
    <property type="entry name" value="mTERF"/>
    <property type="match status" value="1"/>
</dbReference>
<keyword evidence="2" id="KW-0806">Transcription termination</keyword>
<keyword evidence="5" id="KW-1185">Reference proteome</keyword>
<protein>
    <submittedName>
        <fullName evidence="4">Mitochondrial transcription termination factor family protein</fullName>
    </submittedName>
</protein>
<evidence type="ECO:0000256" key="1">
    <source>
        <dbReference type="ARBA" id="ARBA00007692"/>
    </source>
</evidence>
<evidence type="ECO:0000313" key="4">
    <source>
        <dbReference type="EMBL" id="CAA0812707.1"/>
    </source>
</evidence>
<keyword evidence="2" id="KW-0805">Transcription regulation</keyword>
<dbReference type="AlphaFoldDB" id="A0A9N7R2X5"/>
<proteinExistence type="inferred from homology"/>
<keyword evidence="3" id="KW-0809">Transit peptide</keyword>
<keyword evidence="2" id="KW-0804">Transcription</keyword>
<dbReference type="Proteomes" id="UP001153555">
    <property type="component" value="Unassembled WGS sequence"/>
</dbReference>
<dbReference type="GO" id="GO:0003676">
    <property type="term" value="F:nucleic acid binding"/>
    <property type="evidence" value="ECO:0007669"/>
    <property type="project" value="InterPro"/>
</dbReference>
<reference evidence="4" key="1">
    <citation type="submission" date="2019-12" db="EMBL/GenBank/DDBJ databases">
        <authorList>
            <person name="Scholes J."/>
        </authorList>
    </citation>
    <scope>NUCLEOTIDE SEQUENCE</scope>
</reference>
<comment type="similarity">
    <text evidence="1">Belongs to the mTERF family.</text>
</comment>
<accession>A0A9N7R2X5</accession>
<dbReference type="OrthoDB" id="764594at2759"/>
<evidence type="ECO:0000256" key="3">
    <source>
        <dbReference type="ARBA" id="ARBA00022946"/>
    </source>
</evidence>
<dbReference type="PANTHER" id="PTHR13068:SF38">
    <property type="entry name" value="TRANSCRIPTION TERMINATION FACTOR FAMILY PROTEIN"/>
    <property type="match status" value="1"/>
</dbReference>
<dbReference type="PANTHER" id="PTHR13068">
    <property type="entry name" value="CGI-12 PROTEIN-RELATED"/>
    <property type="match status" value="1"/>
</dbReference>
<evidence type="ECO:0000313" key="5">
    <source>
        <dbReference type="Proteomes" id="UP001153555"/>
    </source>
</evidence>
<comment type="caution">
    <text evidence="4">The sequence shown here is derived from an EMBL/GenBank/DDBJ whole genome shotgun (WGS) entry which is preliminary data.</text>
</comment>
<dbReference type="InterPro" id="IPR003690">
    <property type="entry name" value="MTERF"/>
</dbReference>
<dbReference type="GO" id="GO:0006353">
    <property type="term" value="P:DNA-templated transcription termination"/>
    <property type="evidence" value="ECO:0007669"/>
    <property type="project" value="UniProtKB-KW"/>
</dbReference>